<sequence>MATDSHQDIGPDAASIPETAKAKVATPPCEVVKQYKSQGQWTLHRLASSSDIFCVQCNKRKKSKLVAIRHNQWDDLCCNACYGLSYRRQSEVRGNEF</sequence>
<comment type="caution">
    <text evidence="2">The sequence shown here is derived from an EMBL/GenBank/DDBJ whole genome shotgun (WGS) entry which is preliminary data.</text>
</comment>
<accession>A0A9P6GGH2</accession>
<evidence type="ECO:0000313" key="2">
    <source>
        <dbReference type="EMBL" id="KAF9733744.1"/>
    </source>
</evidence>
<protein>
    <submittedName>
        <fullName evidence="2">Uncharacterized protein</fullName>
    </submittedName>
</protein>
<name>A0A9P6GGH2_9PLEO</name>
<reference evidence="2" key="1">
    <citation type="journal article" date="2020" name="Mol. Plant Microbe Interact.">
        <title>Genome Sequence of the Biocontrol Agent Coniothyrium minitans strain Conio (IMI 134523).</title>
        <authorList>
            <person name="Patel D."/>
            <person name="Shittu T.A."/>
            <person name="Baroncelli R."/>
            <person name="Muthumeenakshi S."/>
            <person name="Osborne T.H."/>
            <person name="Janganan T.K."/>
            <person name="Sreenivasaprasad S."/>
        </authorList>
    </citation>
    <scope>NUCLEOTIDE SEQUENCE</scope>
    <source>
        <strain evidence="2">Conio</strain>
    </source>
</reference>
<feature type="region of interest" description="Disordered" evidence="1">
    <location>
        <begin position="1"/>
        <end position="21"/>
    </location>
</feature>
<keyword evidence="3" id="KW-1185">Reference proteome</keyword>
<organism evidence="2 3">
    <name type="scientific">Paraphaeosphaeria minitans</name>
    <dbReference type="NCBI Taxonomy" id="565426"/>
    <lineage>
        <taxon>Eukaryota</taxon>
        <taxon>Fungi</taxon>
        <taxon>Dikarya</taxon>
        <taxon>Ascomycota</taxon>
        <taxon>Pezizomycotina</taxon>
        <taxon>Dothideomycetes</taxon>
        <taxon>Pleosporomycetidae</taxon>
        <taxon>Pleosporales</taxon>
        <taxon>Massarineae</taxon>
        <taxon>Didymosphaeriaceae</taxon>
        <taxon>Paraphaeosphaeria</taxon>
    </lineage>
</organism>
<dbReference type="Proteomes" id="UP000756921">
    <property type="component" value="Unassembled WGS sequence"/>
</dbReference>
<dbReference type="EMBL" id="WJXW01000008">
    <property type="protein sequence ID" value="KAF9733744.1"/>
    <property type="molecule type" value="Genomic_DNA"/>
</dbReference>
<dbReference type="OrthoDB" id="3776781at2759"/>
<evidence type="ECO:0000256" key="1">
    <source>
        <dbReference type="SAM" id="MobiDB-lite"/>
    </source>
</evidence>
<dbReference type="AlphaFoldDB" id="A0A9P6GGH2"/>
<gene>
    <name evidence="2" type="ORF">PMIN01_08087</name>
</gene>
<evidence type="ECO:0000313" key="3">
    <source>
        <dbReference type="Proteomes" id="UP000756921"/>
    </source>
</evidence>
<proteinExistence type="predicted"/>